<accession>A0A1H9TUT9</accession>
<dbReference type="Proteomes" id="UP000199352">
    <property type="component" value="Unassembled WGS sequence"/>
</dbReference>
<keyword evidence="3" id="KW-1185">Reference proteome</keyword>
<protein>
    <recommendedName>
        <fullName evidence="1">DUF5753 domain-containing protein</fullName>
    </recommendedName>
</protein>
<organism evidence="2 3">
    <name type="scientific">Lentzea xinjiangensis</name>
    <dbReference type="NCBI Taxonomy" id="402600"/>
    <lineage>
        <taxon>Bacteria</taxon>
        <taxon>Bacillati</taxon>
        <taxon>Actinomycetota</taxon>
        <taxon>Actinomycetes</taxon>
        <taxon>Pseudonocardiales</taxon>
        <taxon>Pseudonocardiaceae</taxon>
        <taxon>Lentzea</taxon>
    </lineage>
</organism>
<evidence type="ECO:0000313" key="3">
    <source>
        <dbReference type="Proteomes" id="UP000199352"/>
    </source>
</evidence>
<evidence type="ECO:0000313" key="2">
    <source>
        <dbReference type="EMBL" id="SES00764.1"/>
    </source>
</evidence>
<reference evidence="3" key="1">
    <citation type="submission" date="2016-10" db="EMBL/GenBank/DDBJ databases">
        <authorList>
            <person name="Varghese N."/>
            <person name="Submissions S."/>
        </authorList>
    </citation>
    <scope>NUCLEOTIDE SEQUENCE [LARGE SCALE GENOMIC DNA]</scope>
    <source>
        <strain evidence="3">CGMCC 4.3525</strain>
    </source>
</reference>
<dbReference type="AlphaFoldDB" id="A0A1H9TUT9"/>
<dbReference type="EMBL" id="FOFR01000019">
    <property type="protein sequence ID" value="SES00764.1"/>
    <property type="molecule type" value="Genomic_DNA"/>
</dbReference>
<proteinExistence type="predicted"/>
<dbReference type="STRING" id="402600.SAMN05216188_11977"/>
<sequence length="140" mass="15642">MVGCRTGGAHRHQEAVARIEGSAMTSRFFQHTRVPTLLQTEAYRLAVHGNTPAREQEAVINALQVRRSHMDDLGKRFVFVLTEAVLRWRMGPAELMCGQLDHLVEMSRRPSVLLGVVPWSVNMVTVAPAVSTYMTNVSSR</sequence>
<evidence type="ECO:0000259" key="1">
    <source>
        <dbReference type="Pfam" id="PF19054"/>
    </source>
</evidence>
<feature type="domain" description="DUF5753" evidence="1">
    <location>
        <begin position="14"/>
        <end position="124"/>
    </location>
</feature>
<gene>
    <name evidence="2" type="ORF">SAMN05216188_11977</name>
</gene>
<dbReference type="Pfam" id="PF19054">
    <property type="entry name" value="DUF5753"/>
    <property type="match status" value="1"/>
</dbReference>
<dbReference type="InterPro" id="IPR043917">
    <property type="entry name" value="DUF5753"/>
</dbReference>
<name>A0A1H9TUT9_9PSEU</name>